<evidence type="ECO:0000313" key="2">
    <source>
        <dbReference type="Proteomes" id="UP000445000"/>
    </source>
</evidence>
<gene>
    <name evidence="1" type="ORF">GCM10011487_19790</name>
</gene>
<protein>
    <submittedName>
        <fullName evidence="1">Uncharacterized protein</fullName>
    </submittedName>
</protein>
<dbReference type="AlphaFoldDB" id="A0A829Y9I4"/>
<evidence type="ECO:0000313" key="1">
    <source>
        <dbReference type="EMBL" id="GFE79979.1"/>
    </source>
</evidence>
<name>A0A829Y9I4_9GAMM</name>
<sequence length="130" mass="14429">MHEVSRRELIGELAYMQQHGTSLSMLIITVRNTSNGLLAGIVGGVFSLDYPIAGWLDFRRTQRFNAFCKRQGFSTCRQKWGSERVIRAEIGMNPASAADAIDACFSAVFMESGSFGLVLRQFGWSKQAEA</sequence>
<proteinExistence type="predicted"/>
<organism evidence="1 2">
    <name type="scientific">Steroidobacter agaridevorans</name>
    <dbReference type="NCBI Taxonomy" id="2695856"/>
    <lineage>
        <taxon>Bacteria</taxon>
        <taxon>Pseudomonadati</taxon>
        <taxon>Pseudomonadota</taxon>
        <taxon>Gammaproteobacteria</taxon>
        <taxon>Steroidobacterales</taxon>
        <taxon>Steroidobacteraceae</taxon>
        <taxon>Steroidobacter</taxon>
    </lineage>
</organism>
<comment type="caution">
    <text evidence="1">The sequence shown here is derived from an EMBL/GenBank/DDBJ whole genome shotgun (WGS) entry which is preliminary data.</text>
</comment>
<reference evidence="2" key="1">
    <citation type="submission" date="2020-01" db="EMBL/GenBank/DDBJ databases">
        <title>'Steroidobacter agaridevorans' sp. nov., agar-degrading bacteria isolated from rhizosphere soils.</title>
        <authorList>
            <person name="Ikenaga M."/>
            <person name="Kataoka M."/>
            <person name="Murouchi A."/>
            <person name="Katsuragi S."/>
            <person name="Sakai M."/>
        </authorList>
    </citation>
    <scope>NUCLEOTIDE SEQUENCE [LARGE SCALE GENOMIC DNA]</scope>
    <source>
        <strain evidence="2">YU21-B</strain>
    </source>
</reference>
<dbReference type="EMBL" id="BLJN01000002">
    <property type="protein sequence ID" value="GFE79979.1"/>
    <property type="molecule type" value="Genomic_DNA"/>
</dbReference>
<accession>A0A829Y9I4</accession>
<dbReference type="Proteomes" id="UP000445000">
    <property type="component" value="Unassembled WGS sequence"/>
</dbReference>
<keyword evidence="2" id="KW-1185">Reference proteome</keyword>
<dbReference type="RefSeq" id="WP_161811727.1">
    <property type="nucleotide sequence ID" value="NZ_BLJN01000002.1"/>
</dbReference>